<protein>
    <submittedName>
        <fullName evidence="3">Uncharacterized protein</fullName>
    </submittedName>
</protein>
<keyword evidence="1" id="KW-0175">Coiled coil</keyword>
<comment type="caution">
    <text evidence="3">The sequence shown here is derived from an EMBL/GenBank/DDBJ whole genome shotgun (WGS) entry which is preliminary data.</text>
</comment>
<evidence type="ECO:0000256" key="1">
    <source>
        <dbReference type="SAM" id="Coils"/>
    </source>
</evidence>
<accession>A0AAD6YL14</accession>
<reference evidence="3" key="1">
    <citation type="submission" date="2023-03" db="EMBL/GenBank/DDBJ databases">
        <title>Massive genome expansion in bonnet fungi (Mycena s.s.) driven by repeated elements and novel gene families across ecological guilds.</title>
        <authorList>
            <consortium name="Lawrence Berkeley National Laboratory"/>
            <person name="Harder C.B."/>
            <person name="Miyauchi S."/>
            <person name="Viragh M."/>
            <person name="Kuo A."/>
            <person name="Thoen E."/>
            <person name="Andreopoulos B."/>
            <person name="Lu D."/>
            <person name="Skrede I."/>
            <person name="Drula E."/>
            <person name="Henrissat B."/>
            <person name="Morin E."/>
            <person name="Kohler A."/>
            <person name="Barry K."/>
            <person name="LaButti K."/>
            <person name="Morin E."/>
            <person name="Salamov A."/>
            <person name="Lipzen A."/>
            <person name="Mereny Z."/>
            <person name="Hegedus B."/>
            <person name="Baldrian P."/>
            <person name="Stursova M."/>
            <person name="Weitz H."/>
            <person name="Taylor A."/>
            <person name="Grigoriev I.V."/>
            <person name="Nagy L.G."/>
            <person name="Martin F."/>
            <person name="Kauserud H."/>
        </authorList>
    </citation>
    <scope>NUCLEOTIDE SEQUENCE</scope>
    <source>
        <strain evidence="3">9144</strain>
    </source>
</reference>
<organism evidence="3 4">
    <name type="scientific">Mycena pura</name>
    <dbReference type="NCBI Taxonomy" id="153505"/>
    <lineage>
        <taxon>Eukaryota</taxon>
        <taxon>Fungi</taxon>
        <taxon>Dikarya</taxon>
        <taxon>Basidiomycota</taxon>
        <taxon>Agaricomycotina</taxon>
        <taxon>Agaricomycetes</taxon>
        <taxon>Agaricomycetidae</taxon>
        <taxon>Agaricales</taxon>
        <taxon>Marasmiineae</taxon>
        <taxon>Mycenaceae</taxon>
        <taxon>Mycena</taxon>
    </lineage>
</organism>
<feature type="region of interest" description="Disordered" evidence="2">
    <location>
        <begin position="1"/>
        <end position="27"/>
    </location>
</feature>
<evidence type="ECO:0000313" key="4">
    <source>
        <dbReference type="Proteomes" id="UP001219525"/>
    </source>
</evidence>
<feature type="coiled-coil region" evidence="1">
    <location>
        <begin position="37"/>
        <end position="64"/>
    </location>
</feature>
<proteinExistence type="predicted"/>
<keyword evidence="4" id="KW-1185">Reference proteome</keyword>
<evidence type="ECO:0000313" key="3">
    <source>
        <dbReference type="EMBL" id="KAJ7222494.1"/>
    </source>
</evidence>
<dbReference type="AlphaFoldDB" id="A0AAD6YL14"/>
<name>A0AAD6YL14_9AGAR</name>
<evidence type="ECO:0000256" key="2">
    <source>
        <dbReference type="SAM" id="MobiDB-lite"/>
    </source>
</evidence>
<gene>
    <name evidence="3" type="ORF">GGX14DRAFT_663975</name>
</gene>
<dbReference type="EMBL" id="JARJCW010000007">
    <property type="protein sequence ID" value="KAJ7222494.1"/>
    <property type="molecule type" value="Genomic_DNA"/>
</dbReference>
<sequence>MKDLDPDTSWGDPASVNMVEEDDGTVTCTRKRQDARHEILKDSARELRHKNASLETRLGDLEKKLDIQGTRFLTSAIQTRTRELHQKRTALEENKVVERFEAISVCLTALNDQVFDVDRKQGIVLTASEKSNLKRANIRYIKKLVFFDIDDFKEKHPPPRSNTLNNIINAVTKALSILTPQQVLLCRALEQELDVIRTTRNSLQHPKLDANAVRRNLSLIVEPVYLPTLEALLASNPKRMRKDGDSDQTDRSLLLPNGTRTEVQILEQDILSIEQEVIELHAEAAAAAAVKESEER</sequence>
<dbReference type="Proteomes" id="UP001219525">
    <property type="component" value="Unassembled WGS sequence"/>
</dbReference>